<proteinExistence type="predicted"/>
<dbReference type="InterPro" id="IPR045338">
    <property type="entry name" value="DUF6535"/>
</dbReference>
<feature type="compositionally biased region" description="Polar residues" evidence="1">
    <location>
        <begin position="55"/>
        <end position="69"/>
    </location>
</feature>
<name>A0AAD7GIN4_MYCRO</name>
<sequence length="150" mass="16028">MVPELSAAISELKRPSTSNSRRSHASSNSKSSVSPASGGDPPQDATEVNEDMQKIPQNANQSSTLSNYVPHSVPQGVQAVPNSGDEGIGLGILFRLSSPTDYRLKYAEDPPYKELDPEPRVWHSGDSLDILLVFAGLFSGVLTTFVAQTS</sequence>
<protein>
    <recommendedName>
        <fullName evidence="2">DUF6535 domain-containing protein</fullName>
    </recommendedName>
</protein>
<organism evidence="3 4">
    <name type="scientific">Mycena rosella</name>
    <name type="common">Pink bonnet</name>
    <name type="synonym">Agaricus rosellus</name>
    <dbReference type="NCBI Taxonomy" id="1033263"/>
    <lineage>
        <taxon>Eukaryota</taxon>
        <taxon>Fungi</taxon>
        <taxon>Dikarya</taxon>
        <taxon>Basidiomycota</taxon>
        <taxon>Agaricomycotina</taxon>
        <taxon>Agaricomycetes</taxon>
        <taxon>Agaricomycetidae</taxon>
        <taxon>Agaricales</taxon>
        <taxon>Marasmiineae</taxon>
        <taxon>Mycenaceae</taxon>
        <taxon>Mycena</taxon>
    </lineage>
</organism>
<dbReference type="Pfam" id="PF20153">
    <property type="entry name" value="DUF6535"/>
    <property type="match status" value="1"/>
</dbReference>
<dbReference type="AlphaFoldDB" id="A0AAD7GIN4"/>
<evidence type="ECO:0000313" key="3">
    <source>
        <dbReference type="EMBL" id="KAJ7692710.1"/>
    </source>
</evidence>
<evidence type="ECO:0000256" key="1">
    <source>
        <dbReference type="SAM" id="MobiDB-lite"/>
    </source>
</evidence>
<accession>A0AAD7GIN4</accession>
<keyword evidence="4" id="KW-1185">Reference proteome</keyword>
<evidence type="ECO:0000259" key="2">
    <source>
        <dbReference type="Pfam" id="PF20153"/>
    </source>
</evidence>
<gene>
    <name evidence="3" type="ORF">B0H17DRAFT_1200292</name>
</gene>
<comment type="caution">
    <text evidence="3">The sequence shown here is derived from an EMBL/GenBank/DDBJ whole genome shotgun (WGS) entry which is preliminary data.</text>
</comment>
<feature type="region of interest" description="Disordered" evidence="1">
    <location>
        <begin position="1"/>
        <end position="83"/>
    </location>
</feature>
<reference evidence="3" key="1">
    <citation type="submission" date="2023-03" db="EMBL/GenBank/DDBJ databases">
        <title>Massive genome expansion in bonnet fungi (Mycena s.s.) driven by repeated elements and novel gene families across ecological guilds.</title>
        <authorList>
            <consortium name="Lawrence Berkeley National Laboratory"/>
            <person name="Harder C.B."/>
            <person name="Miyauchi S."/>
            <person name="Viragh M."/>
            <person name="Kuo A."/>
            <person name="Thoen E."/>
            <person name="Andreopoulos B."/>
            <person name="Lu D."/>
            <person name="Skrede I."/>
            <person name="Drula E."/>
            <person name="Henrissat B."/>
            <person name="Morin E."/>
            <person name="Kohler A."/>
            <person name="Barry K."/>
            <person name="LaButti K."/>
            <person name="Morin E."/>
            <person name="Salamov A."/>
            <person name="Lipzen A."/>
            <person name="Mereny Z."/>
            <person name="Hegedus B."/>
            <person name="Baldrian P."/>
            <person name="Stursova M."/>
            <person name="Weitz H."/>
            <person name="Taylor A."/>
            <person name="Grigoriev I.V."/>
            <person name="Nagy L.G."/>
            <person name="Martin F."/>
            <person name="Kauserud H."/>
        </authorList>
    </citation>
    <scope>NUCLEOTIDE SEQUENCE</scope>
    <source>
        <strain evidence="3">CBHHK067</strain>
    </source>
</reference>
<dbReference type="EMBL" id="JARKIE010000050">
    <property type="protein sequence ID" value="KAJ7692710.1"/>
    <property type="molecule type" value="Genomic_DNA"/>
</dbReference>
<dbReference type="Proteomes" id="UP001221757">
    <property type="component" value="Unassembled WGS sequence"/>
</dbReference>
<evidence type="ECO:0000313" key="4">
    <source>
        <dbReference type="Proteomes" id="UP001221757"/>
    </source>
</evidence>
<feature type="domain" description="DUF6535" evidence="2">
    <location>
        <begin position="126"/>
        <end position="149"/>
    </location>
</feature>
<feature type="compositionally biased region" description="Low complexity" evidence="1">
    <location>
        <begin position="15"/>
        <end position="37"/>
    </location>
</feature>